<dbReference type="GO" id="GO:0003676">
    <property type="term" value="F:nucleic acid binding"/>
    <property type="evidence" value="ECO:0007669"/>
    <property type="project" value="InterPro"/>
</dbReference>
<accession>A0A196SBR8</accession>
<name>A0A196SBR8_BLAHN</name>
<dbReference type="Pfam" id="PF04059">
    <property type="entry name" value="RRM_2"/>
    <property type="match status" value="1"/>
</dbReference>
<evidence type="ECO:0000259" key="2">
    <source>
        <dbReference type="Pfam" id="PF04059"/>
    </source>
</evidence>
<dbReference type="CDD" id="cd12277">
    <property type="entry name" value="RRM3_MEI2_EAR1_like"/>
    <property type="match status" value="1"/>
</dbReference>
<feature type="region of interest" description="Disordered" evidence="1">
    <location>
        <begin position="251"/>
        <end position="380"/>
    </location>
</feature>
<dbReference type="InterPro" id="IPR007201">
    <property type="entry name" value="Mei2-like_Rrm_C"/>
</dbReference>
<gene>
    <name evidence="3" type="ORF">AV274_3803</name>
</gene>
<evidence type="ECO:0000313" key="3">
    <source>
        <dbReference type="EMBL" id="OAO14500.1"/>
    </source>
</evidence>
<feature type="domain" description="Mei2-like C-terminal RNA recognition motif" evidence="2">
    <location>
        <begin position="405"/>
        <end position="496"/>
    </location>
</feature>
<feature type="compositionally biased region" description="Low complexity" evidence="1">
    <location>
        <begin position="291"/>
        <end position="328"/>
    </location>
</feature>
<dbReference type="Proteomes" id="UP000078348">
    <property type="component" value="Unassembled WGS sequence"/>
</dbReference>
<feature type="compositionally biased region" description="Basic and acidic residues" evidence="1">
    <location>
        <begin position="251"/>
        <end position="261"/>
    </location>
</feature>
<dbReference type="InterPro" id="IPR035979">
    <property type="entry name" value="RBD_domain_sf"/>
</dbReference>
<organism evidence="3 4">
    <name type="scientific">Blastocystis sp. subtype 1 (strain ATCC 50177 / NandII)</name>
    <dbReference type="NCBI Taxonomy" id="478820"/>
    <lineage>
        <taxon>Eukaryota</taxon>
        <taxon>Sar</taxon>
        <taxon>Stramenopiles</taxon>
        <taxon>Bigyra</taxon>
        <taxon>Opalozoa</taxon>
        <taxon>Opalinata</taxon>
        <taxon>Blastocystidae</taxon>
        <taxon>Blastocystis</taxon>
    </lineage>
</organism>
<dbReference type="SUPFAM" id="SSF54928">
    <property type="entry name" value="RNA-binding domain, RBD"/>
    <property type="match status" value="1"/>
</dbReference>
<dbReference type="AlphaFoldDB" id="A0A196SBR8"/>
<reference evidence="3 4" key="1">
    <citation type="submission" date="2016-05" db="EMBL/GenBank/DDBJ databases">
        <title>Nuclear genome of Blastocystis sp. subtype 1 NandII.</title>
        <authorList>
            <person name="Gentekaki E."/>
            <person name="Curtis B."/>
            <person name="Stairs C."/>
            <person name="Eme L."/>
            <person name="Herman E."/>
            <person name="Klimes V."/>
            <person name="Arias M.C."/>
            <person name="Elias M."/>
            <person name="Hilliou F."/>
            <person name="Klute M."/>
            <person name="Malik S.-B."/>
            <person name="Pightling A."/>
            <person name="Rachubinski R."/>
            <person name="Salas D."/>
            <person name="Schlacht A."/>
            <person name="Suga H."/>
            <person name="Archibald J."/>
            <person name="Ball S.G."/>
            <person name="Clark G."/>
            <person name="Dacks J."/>
            <person name="Van Der Giezen M."/>
            <person name="Tsaousis A."/>
            <person name="Roger A."/>
        </authorList>
    </citation>
    <scope>NUCLEOTIDE SEQUENCE [LARGE SCALE GENOMIC DNA]</scope>
    <source>
        <strain evidence="4">ATCC 50177 / NandII</strain>
    </source>
</reference>
<dbReference type="Gene3D" id="3.30.70.330">
    <property type="match status" value="1"/>
</dbReference>
<evidence type="ECO:0000256" key="1">
    <source>
        <dbReference type="SAM" id="MobiDB-lite"/>
    </source>
</evidence>
<dbReference type="InterPro" id="IPR012677">
    <property type="entry name" value="Nucleotide-bd_a/b_plait_sf"/>
</dbReference>
<protein>
    <submittedName>
        <fullName evidence="3">RNA-binding protein</fullName>
    </submittedName>
</protein>
<proteinExistence type="predicted"/>
<dbReference type="EMBL" id="LXWW01000238">
    <property type="protein sequence ID" value="OAO14500.1"/>
    <property type="molecule type" value="Genomic_DNA"/>
</dbReference>
<comment type="caution">
    <text evidence="3">The sequence shown here is derived from an EMBL/GenBank/DDBJ whole genome shotgun (WGS) entry which is preliminary data.</text>
</comment>
<evidence type="ECO:0000313" key="4">
    <source>
        <dbReference type="Proteomes" id="UP000078348"/>
    </source>
</evidence>
<keyword evidence="4" id="KW-1185">Reference proteome</keyword>
<feature type="compositionally biased region" description="Polar residues" evidence="1">
    <location>
        <begin position="262"/>
        <end position="274"/>
    </location>
</feature>
<dbReference type="OrthoDB" id="417481at2759"/>
<sequence length="539" mass="59764">MDTYASAEYRSELPVLSASPSVSPPVERCNRFEHSASIDLDSFGGDGDQNRFFFSSRSRFYPKEESPSYISTVTSDDSSYEAYLLNNRTHGLTFYASDKFGSSLDSPFDLDFSRQDGSFSSSAYGVPSSHFLHPHRFSLDLQPPSSLSFVNPRGFGDNSLLCPTSSTPLPPRSVSFSYPLDGPCLGSDLPLYDDPYDPAMVPPCGLHSFRHAASASLHGSSAVQPVPSAPSIQSVPSAPFVPSVQVGLSSHDSDAVSRRSLDSNTADTSSSPLVSASRIHPSPQSSRAPYSQTTLTTQTAHTSQTLGTSHTSQTTQALQTEEATEVATMNTKVMPPPEVLTRTRERKVPVKKAQPTRPDEPPGNPDDIDPTINPRVFSGKKPKRNMDYSRFVIDLAKVVSGEDRRLTLMLKNIPNGFTQSFVLEILDSFVKNEYDFFYMPVDFKTNCNLGFGYVSMINADCVVKLYKALNHKHWPNTPSNKICEVVYARMQGRSDMQKLCRDWAIMQLPDEYRPVFFEKVVMRKNGKEEVVMKRCKSVR</sequence>